<dbReference type="Proteomes" id="UP000243342">
    <property type="component" value="Unassembled WGS sequence"/>
</dbReference>
<evidence type="ECO:0000256" key="1">
    <source>
        <dbReference type="SAM" id="Phobius"/>
    </source>
</evidence>
<dbReference type="AlphaFoldDB" id="A0A1J7CDI3"/>
<keyword evidence="3" id="KW-1185">Reference proteome</keyword>
<proteinExistence type="predicted"/>
<evidence type="ECO:0000313" key="3">
    <source>
        <dbReference type="Proteomes" id="UP000243342"/>
    </source>
</evidence>
<feature type="transmembrane region" description="Helical" evidence="1">
    <location>
        <begin position="32"/>
        <end position="56"/>
    </location>
</feature>
<name>A0A1J7CDI3_9ACTN</name>
<accession>A0A1J7CDI3</accession>
<protein>
    <submittedName>
        <fullName evidence="2">Uncharacterized protein</fullName>
    </submittedName>
</protein>
<keyword evidence="1" id="KW-0472">Membrane</keyword>
<keyword evidence="1" id="KW-1133">Transmembrane helix</keyword>
<evidence type="ECO:0000313" key="2">
    <source>
        <dbReference type="EMBL" id="OIV37722.1"/>
    </source>
</evidence>
<gene>
    <name evidence="2" type="ORF">BIV57_09070</name>
</gene>
<reference evidence="2 3" key="1">
    <citation type="submission" date="2016-10" db="EMBL/GenBank/DDBJ databases">
        <title>Genome sequence of Streptomyces gilvigriseus MUSC 26.</title>
        <authorList>
            <person name="Lee L.-H."/>
            <person name="Ser H.-L."/>
        </authorList>
    </citation>
    <scope>NUCLEOTIDE SEQUENCE [LARGE SCALE GENOMIC DNA]</scope>
    <source>
        <strain evidence="2 3">MUSC 26</strain>
    </source>
</reference>
<dbReference type="EMBL" id="MLCF01000043">
    <property type="protein sequence ID" value="OIV37722.1"/>
    <property type="molecule type" value="Genomic_DNA"/>
</dbReference>
<organism evidence="2 3">
    <name type="scientific">Mangrovactinospora gilvigrisea</name>
    <dbReference type="NCBI Taxonomy" id="1428644"/>
    <lineage>
        <taxon>Bacteria</taxon>
        <taxon>Bacillati</taxon>
        <taxon>Actinomycetota</taxon>
        <taxon>Actinomycetes</taxon>
        <taxon>Kitasatosporales</taxon>
        <taxon>Streptomycetaceae</taxon>
        <taxon>Mangrovactinospora</taxon>
    </lineage>
</organism>
<dbReference type="OrthoDB" id="569023at2"/>
<feature type="transmembrane region" description="Helical" evidence="1">
    <location>
        <begin position="461"/>
        <end position="481"/>
    </location>
</feature>
<dbReference type="STRING" id="1428644.BIV57_09070"/>
<feature type="transmembrane region" description="Helical" evidence="1">
    <location>
        <begin position="251"/>
        <end position="276"/>
    </location>
</feature>
<keyword evidence="1" id="KW-0812">Transmembrane</keyword>
<dbReference type="RefSeq" id="WP_071656223.1">
    <property type="nucleotide sequence ID" value="NZ_MLCF01000043.1"/>
</dbReference>
<feature type="transmembrane region" description="Helical" evidence="1">
    <location>
        <begin position="217"/>
        <end position="239"/>
    </location>
</feature>
<comment type="caution">
    <text evidence="2">The sequence shown here is derived from an EMBL/GenBank/DDBJ whole genome shotgun (WGS) entry which is preliminary data.</text>
</comment>
<sequence length="490" mass="51407">MAGHITTGGRQRRRRLRGLAGLLRRPRTLPALLVRAGTGCAALAVAAGAVLAVDALHTRADVNRMGGTDGPQVEEAAGIYLAINDMDAQVANMLMLGADRTFAAERADDQRRYRAARSVLDSDLQQAADHGGGNTAAARAVVRVLDGSGDYQAAAARALQLDDAAHAPAGAPPAAAVAQYRTATDMLRGPDGLLASAQALIDANNRAMLADYDARHAALGAAAGWTAGLGGAALLALLALQVHLARSFGRILNPALAAATAAVLFVLAGGIAWASWTRGDLHRMRHDAFDSVVALSSARATAHDANADESRYLLDRGRRAEYEASYLAKEQRLASVGRVPSVDDYRGDYSGDRAAYLTDHGNRLFGGDLRREVDNITFPGEQRAAVGILNSYQVYIDDDLRIRQLERAGKVRQAVAFCTDWGSGGSNWAFARLDGALRADLAINRGVFESTAAHGASAATALAPAVAGAALLAAVLVPVGLRPRLREFEG</sequence>